<dbReference type="GO" id="GO:0000076">
    <property type="term" value="P:DNA replication checkpoint signaling"/>
    <property type="evidence" value="ECO:0007669"/>
    <property type="project" value="TreeGrafter"/>
</dbReference>
<sequence length="1334" mass="150309">MEGLSTICAGLGIIDEDDDGNRTGYTPGEYCLDNLKDLLRFLRRDDPQMREVFKQVCKWNIVAKDLIPIIEHCQNDLKVLVFLTMPVEPGSNDIPQQIEYLWGLKTAISCSDIIAIIVSLLETPLENLESEAFTEDDWKLVQLVLTLFRNLLAVQGVSIQQKLGGSTSQFLSVRDRFLELLFKENVTDLILALTQHVGGPSEYFRQDNLLLLETVHYLLMGQESELVAKAIRKDTQEAGAAEATVSSLQSMMEEEEERRRLIRLQNLGISSQYTGSFTRFTMDGSKTLFKGNPCAASLDALLKTHKNPKGPAKRMAWDHGRLPSTNDNILQLLHEFINQLLSGGYNVLMQSVREDIEKEHPAIQNSDVIVFFKVAQFVTAFQYHKFLGSKPSDEENASEAFTNQSDSTLFQGSICGPIAETMNESMFLLVTSKWRYAFDALKETNEYNFLSAAGSLMRIMIRMLDMVLKQSQEDCMEPQTARILLYKLFYDQTDQGMTQFILNLIKSFDTHKQAKSDLADLIEIIHVIIRLMENLQARGTLRVSKKSRKRKTKKNFKDEKDNANEIVGDHITSQDEIGTSGCAIPPVDSSNTEPTSQANDGKENVSEPLQVNKEHTPNVGENSGSNKQENVSEPFQVDKDDAPEVEAANPGSNMQENVSEPLQVDQEDAPDVEAVDPEGDMPEMEGNNNNGIEDYGADDSSEGEQQLGHLDEVDFKISTLISALANTTIIQRLCWLLKFYKINSSSTNHYIICMLQRICDDLELSPMLYQLSLLTTFHSILVEQKTTPCRGYKNIVDFLTNLVRRMLRKMKASPLLFVEILFWKTRKECHYINCESMLKDLSNMRKDYNKMGQNSTDGADGSFEGRGWNRRSIADALGDDEADDFMPFHVAANQNEENPCTPEGNKFLKRSISNMEEANSDEGSNGKENSKDNQPGRVHKKLKVLGVNDDLDNKMKDLYEKHKGKENCIQLIVEELELDGKISNREVSRKLKQLGFKFPQKRRVLKKGVSDQVREDAKASASEVTHPDLQENSSGRGVLHTRKRVSAFSEEQEGMIISLFEQFKGQKRCSFMIANALDADGSFTAAQVSRKLKQLGLRVPQPKKSSSHLHLRDEEPDDMYDEGFDDADTLSSLRKRTKIKLNTNNGAEGPDEKIVEKVSPEDSDDEPLSSVVGSKTKFHTNDLAERPNQKIAKKVSQEDSDDEPLSTFVGKKTKQKTGNVAESTIQDITRIVSQEDPDDEYLSSIVGSKHEQPTEKGDIANDVSLHIDDDREDEVKFSSRKSPTAGDNQLHYQNLHDELGYQLADFEDDVTPVAPEKHVGSRRKLRMVLDLDDD</sequence>
<reference evidence="6" key="1">
    <citation type="journal article" date="2016" name="Nat. Genet.">
        <title>A high-quality carrot genome assembly provides new insights into carotenoid accumulation and asterid genome evolution.</title>
        <authorList>
            <person name="Iorizzo M."/>
            <person name="Ellison S."/>
            <person name="Senalik D."/>
            <person name="Zeng P."/>
            <person name="Satapoomin P."/>
            <person name="Huang J."/>
            <person name="Bowman M."/>
            <person name="Iovene M."/>
            <person name="Sanseverino W."/>
            <person name="Cavagnaro P."/>
            <person name="Yildiz M."/>
            <person name="Macko-Podgorni A."/>
            <person name="Moranska E."/>
            <person name="Grzebelus E."/>
            <person name="Grzebelus D."/>
            <person name="Ashrafi H."/>
            <person name="Zheng Z."/>
            <person name="Cheng S."/>
            <person name="Spooner D."/>
            <person name="Van Deynze A."/>
            <person name="Simon P."/>
        </authorList>
    </citation>
    <scope>NUCLEOTIDE SEQUENCE [LARGE SCALE GENOMIC DNA]</scope>
    <source>
        <tissue evidence="6">Leaf</tissue>
    </source>
</reference>
<keyword evidence="3" id="KW-0131">Cell cycle</keyword>
<dbReference type="Gramene" id="KZM92342">
    <property type="protein sequence ID" value="KZM92342"/>
    <property type="gene ID" value="DCAR_020293"/>
</dbReference>
<feature type="region of interest" description="Disordered" evidence="4">
    <location>
        <begin position="541"/>
        <end position="683"/>
    </location>
</feature>
<feature type="compositionally biased region" description="Basic and acidic residues" evidence="4">
    <location>
        <begin position="1248"/>
        <end position="1277"/>
    </location>
</feature>
<protein>
    <recommendedName>
        <fullName evidence="5">Timeless N-terminal domain-containing protein</fullName>
    </recommendedName>
</protein>
<feature type="region of interest" description="Disordered" evidence="4">
    <location>
        <begin position="1141"/>
        <end position="1220"/>
    </location>
</feature>
<feature type="region of interest" description="Disordered" evidence="4">
    <location>
        <begin position="1232"/>
        <end position="1289"/>
    </location>
</feature>
<feature type="compositionally biased region" description="Polar residues" evidence="4">
    <location>
        <begin position="619"/>
        <end position="633"/>
    </location>
</feature>
<dbReference type="EMBL" id="LNRQ01000006">
    <property type="protein sequence ID" value="KZM92342.1"/>
    <property type="molecule type" value="Genomic_DNA"/>
</dbReference>
<evidence type="ECO:0000256" key="2">
    <source>
        <dbReference type="ARBA" id="ARBA00023242"/>
    </source>
</evidence>
<dbReference type="PANTHER" id="PTHR22940">
    <property type="entry name" value="TIMEOUT/TIMELESS-2"/>
    <property type="match status" value="1"/>
</dbReference>
<feature type="compositionally biased region" description="Basic and acidic residues" evidence="4">
    <location>
        <begin position="1150"/>
        <end position="1160"/>
    </location>
</feature>
<feature type="compositionally biased region" description="Polar residues" evidence="4">
    <location>
        <begin position="1280"/>
        <end position="1289"/>
    </location>
</feature>
<evidence type="ECO:0000256" key="4">
    <source>
        <dbReference type="SAM" id="MobiDB-lite"/>
    </source>
</evidence>
<dbReference type="OMA" id="LTRNVAM"/>
<feature type="region of interest" description="Disordered" evidence="4">
    <location>
        <begin position="1099"/>
        <end position="1126"/>
    </location>
</feature>
<feature type="compositionally biased region" description="Acidic residues" evidence="4">
    <location>
        <begin position="665"/>
        <end position="683"/>
    </location>
</feature>
<gene>
    <name evidence="6" type="ORF">DCAR_020293</name>
</gene>
<feature type="compositionally biased region" description="Polar residues" evidence="4">
    <location>
        <begin position="650"/>
        <end position="660"/>
    </location>
</feature>
<dbReference type="GO" id="GO:0003677">
    <property type="term" value="F:DNA binding"/>
    <property type="evidence" value="ECO:0007669"/>
    <property type="project" value="TreeGrafter"/>
</dbReference>
<evidence type="ECO:0000259" key="5">
    <source>
        <dbReference type="Pfam" id="PF04821"/>
    </source>
</evidence>
<accession>A0A161ZW37</accession>
<feature type="compositionally biased region" description="Acidic residues" evidence="4">
    <location>
        <begin position="1114"/>
        <end position="1126"/>
    </location>
</feature>
<comment type="caution">
    <text evidence="6">The sequence shown here is derived from an EMBL/GenBank/DDBJ whole genome shotgun (WGS) entry which is preliminary data.</text>
</comment>
<feature type="region of interest" description="Disordered" evidence="4">
    <location>
        <begin position="1007"/>
        <end position="1038"/>
    </location>
</feature>
<dbReference type="GO" id="GO:0006281">
    <property type="term" value="P:DNA repair"/>
    <property type="evidence" value="ECO:0007669"/>
    <property type="project" value="TreeGrafter"/>
</dbReference>
<name>A0A161ZW37_DAUCS</name>
<feature type="compositionally biased region" description="Basic and acidic residues" evidence="4">
    <location>
        <begin position="1179"/>
        <end position="1188"/>
    </location>
</feature>
<evidence type="ECO:0000256" key="3">
    <source>
        <dbReference type="ARBA" id="ARBA00023306"/>
    </source>
</evidence>
<feature type="region of interest" description="Disordered" evidence="4">
    <location>
        <begin position="916"/>
        <end position="939"/>
    </location>
</feature>
<dbReference type="GO" id="GO:0043111">
    <property type="term" value="P:replication fork arrest"/>
    <property type="evidence" value="ECO:0007669"/>
    <property type="project" value="TreeGrafter"/>
</dbReference>
<feature type="compositionally biased region" description="Basic residues" evidence="4">
    <location>
        <begin position="543"/>
        <end position="554"/>
    </location>
</feature>
<proteinExistence type="predicted"/>
<feature type="compositionally biased region" description="Polar residues" evidence="4">
    <location>
        <begin position="588"/>
        <end position="599"/>
    </location>
</feature>
<evidence type="ECO:0000313" key="6">
    <source>
        <dbReference type="EMBL" id="KZM92342.1"/>
    </source>
</evidence>
<dbReference type="STRING" id="79200.A0A161ZW37"/>
<feature type="domain" description="Timeless N-terminal" evidence="5">
    <location>
        <begin position="25"/>
        <end position="265"/>
    </location>
</feature>
<keyword evidence="2" id="KW-0539">Nucleus</keyword>
<evidence type="ECO:0000256" key="1">
    <source>
        <dbReference type="ARBA" id="ARBA00004123"/>
    </source>
</evidence>
<dbReference type="InterPro" id="IPR006906">
    <property type="entry name" value="Timeless_N"/>
</dbReference>
<dbReference type="GO" id="GO:0031298">
    <property type="term" value="C:replication fork protection complex"/>
    <property type="evidence" value="ECO:0007669"/>
    <property type="project" value="TreeGrafter"/>
</dbReference>
<comment type="subcellular location">
    <subcellularLocation>
        <location evidence="1">Nucleus</location>
    </subcellularLocation>
</comment>
<feature type="compositionally biased region" description="Basic and acidic residues" evidence="4">
    <location>
        <begin position="1008"/>
        <end position="1018"/>
    </location>
</feature>
<dbReference type="PANTHER" id="PTHR22940:SF4">
    <property type="entry name" value="PROTEIN TIMELESS HOMOLOG"/>
    <property type="match status" value="1"/>
</dbReference>
<dbReference type="Pfam" id="PF04821">
    <property type="entry name" value="TIMELESS"/>
    <property type="match status" value="1"/>
</dbReference>
<dbReference type="InterPro" id="IPR044998">
    <property type="entry name" value="Timeless"/>
</dbReference>
<organism evidence="6">
    <name type="scientific">Daucus carota subsp. sativus</name>
    <name type="common">Carrot</name>
    <dbReference type="NCBI Taxonomy" id="79200"/>
    <lineage>
        <taxon>Eukaryota</taxon>
        <taxon>Viridiplantae</taxon>
        <taxon>Streptophyta</taxon>
        <taxon>Embryophyta</taxon>
        <taxon>Tracheophyta</taxon>
        <taxon>Spermatophyta</taxon>
        <taxon>Magnoliopsida</taxon>
        <taxon>eudicotyledons</taxon>
        <taxon>Gunneridae</taxon>
        <taxon>Pentapetalae</taxon>
        <taxon>asterids</taxon>
        <taxon>campanulids</taxon>
        <taxon>Apiales</taxon>
        <taxon>Apiaceae</taxon>
        <taxon>Apioideae</taxon>
        <taxon>Scandiceae</taxon>
        <taxon>Daucinae</taxon>
        <taxon>Daucus</taxon>
        <taxon>Daucus sect. Daucus</taxon>
    </lineage>
</organism>